<evidence type="ECO:0000256" key="6">
    <source>
        <dbReference type="SAM" id="MobiDB-lite"/>
    </source>
</evidence>
<protein>
    <recommendedName>
        <fullName evidence="2">glycylpeptide N-tetradecanoyltransferase</fullName>
        <ecNumber evidence="2">2.3.1.97</ecNumber>
    </recommendedName>
    <alternativeName>
        <fullName evidence="5">Myristoyl-CoA:protein N-myristoyltransferase</fullName>
    </alternativeName>
</protein>
<feature type="compositionally biased region" description="Gly residues" evidence="6">
    <location>
        <begin position="559"/>
        <end position="570"/>
    </location>
</feature>
<dbReference type="SUPFAM" id="SSF51569">
    <property type="entry name" value="Aldolase"/>
    <property type="match status" value="1"/>
</dbReference>
<dbReference type="InterPro" id="IPR013785">
    <property type="entry name" value="Aldolase_TIM"/>
</dbReference>
<proteinExistence type="inferred from homology"/>
<dbReference type="Proteomes" id="UP001189429">
    <property type="component" value="Unassembled WGS sequence"/>
</dbReference>
<feature type="compositionally biased region" description="Basic residues" evidence="6">
    <location>
        <begin position="20"/>
        <end position="29"/>
    </location>
</feature>
<feature type="compositionally biased region" description="Acidic residues" evidence="6">
    <location>
        <begin position="41"/>
        <end position="50"/>
    </location>
</feature>
<feature type="compositionally biased region" description="Basic and acidic residues" evidence="6">
    <location>
        <begin position="572"/>
        <end position="581"/>
    </location>
</feature>
<keyword evidence="3" id="KW-0808">Transferase</keyword>
<feature type="region of interest" description="Disordered" evidence="6">
    <location>
        <begin position="313"/>
        <end position="425"/>
    </location>
</feature>
<dbReference type="PANTHER" id="PTHR11377:SF5">
    <property type="entry name" value="GLYCYLPEPTIDE N-TETRADECANOYLTRANSFERASE"/>
    <property type="match status" value="1"/>
</dbReference>
<feature type="compositionally biased region" description="Gly residues" evidence="6">
    <location>
        <begin position="516"/>
        <end position="535"/>
    </location>
</feature>
<feature type="region of interest" description="Disordered" evidence="6">
    <location>
        <begin position="652"/>
        <end position="733"/>
    </location>
</feature>
<reference evidence="8" key="1">
    <citation type="submission" date="2023-10" db="EMBL/GenBank/DDBJ databases">
        <authorList>
            <person name="Chen Y."/>
            <person name="Shah S."/>
            <person name="Dougan E. K."/>
            <person name="Thang M."/>
            <person name="Chan C."/>
        </authorList>
    </citation>
    <scope>NUCLEOTIDE SEQUENCE [LARGE SCALE GENOMIC DNA]</scope>
</reference>
<evidence type="ECO:0000256" key="3">
    <source>
        <dbReference type="ARBA" id="ARBA00022679"/>
    </source>
</evidence>
<evidence type="ECO:0000259" key="7">
    <source>
        <dbReference type="Pfam" id="PF01233"/>
    </source>
</evidence>
<evidence type="ECO:0000313" key="9">
    <source>
        <dbReference type="Proteomes" id="UP001189429"/>
    </source>
</evidence>
<feature type="compositionally biased region" description="Polar residues" evidence="6">
    <location>
        <begin position="678"/>
        <end position="688"/>
    </location>
</feature>
<feature type="compositionally biased region" description="Polar residues" evidence="6">
    <location>
        <begin position="94"/>
        <end position="106"/>
    </location>
</feature>
<dbReference type="Gene3D" id="3.40.630.30">
    <property type="match status" value="1"/>
</dbReference>
<comment type="similarity">
    <text evidence="1">Belongs to the NMT family.</text>
</comment>
<feature type="compositionally biased region" description="Low complexity" evidence="6">
    <location>
        <begin position="313"/>
        <end position="333"/>
    </location>
</feature>
<accession>A0ABN9WRX3</accession>
<comment type="caution">
    <text evidence="8">The sequence shown here is derived from an EMBL/GenBank/DDBJ whole genome shotgun (WGS) entry which is preliminary data.</text>
</comment>
<feature type="compositionally biased region" description="Basic residues" evidence="6">
    <location>
        <begin position="721"/>
        <end position="733"/>
    </location>
</feature>
<gene>
    <name evidence="8" type="ORF">PCOR1329_LOCUS68789</name>
</gene>
<dbReference type="Gene3D" id="3.40.630.170">
    <property type="match status" value="2"/>
</dbReference>
<evidence type="ECO:0000256" key="5">
    <source>
        <dbReference type="ARBA" id="ARBA00031242"/>
    </source>
</evidence>
<feature type="domain" description="Glycylpeptide N-tetradecanoyltransferase N-terminal" evidence="7">
    <location>
        <begin position="108"/>
        <end position="156"/>
    </location>
</feature>
<evidence type="ECO:0000256" key="1">
    <source>
        <dbReference type="ARBA" id="ARBA00009469"/>
    </source>
</evidence>
<keyword evidence="9" id="KW-1185">Reference proteome</keyword>
<name>A0ABN9WRX3_9DINO</name>
<dbReference type="PANTHER" id="PTHR11377">
    <property type="entry name" value="N-MYRISTOYL TRANSFERASE"/>
    <property type="match status" value="1"/>
</dbReference>
<dbReference type="InterPro" id="IPR022676">
    <property type="entry name" value="NMT_N"/>
</dbReference>
<feature type="non-terminal residue" evidence="8">
    <location>
        <position position="1"/>
    </location>
</feature>
<dbReference type="Gene3D" id="3.20.20.70">
    <property type="entry name" value="Aldolase class I"/>
    <property type="match status" value="1"/>
</dbReference>
<dbReference type="EC" id="2.3.1.97" evidence="2"/>
<dbReference type="EMBL" id="CAUYUJ010018993">
    <property type="protein sequence ID" value="CAK0887842.1"/>
    <property type="molecule type" value="Genomic_DNA"/>
</dbReference>
<evidence type="ECO:0000256" key="2">
    <source>
        <dbReference type="ARBA" id="ARBA00012923"/>
    </source>
</evidence>
<evidence type="ECO:0000313" key="8">
    <source>
        <dbReference type="EMBL" id="CAK0887842.1"/>
    </source>
</evidence>
<feature type="region of interest" description="Disordered" evidence="6">
    <location>
        <begin position="1"/>
        <end position="118"/>
    </location>
</feature>
<evidence type="ECO:0000256" key="4">
    <source>
        <dbReference type="ARBA" id="ARBA00023315"/>
    </source>
</evidence>
<sequence>AEERDPKDEDEAEAEEAAAAKKKKKKKKAKAADAGDAAAPADEEDEEKDEKDERPEAEGLGSQEQLVRMLQRTRVCEESRRQPDRAHPFWDTQPVPSMSSEYTQDSGPIDDTKKPDEVRDEPYALPAQFEWCTCDVDDDAEAHEIYTLLSENYVEDCAVGTCRASPTGRTPTAFSARSRRARSTPPRPSWRTALWCRRDDDSMFRFDYSVVFLRWALKPPGFLREWHLGVRVKSSRKLVGFITGIPANIHVPSGDDAGKASKAVDSLVKMAEINFLCVHKKLRSKRLAPVLIKAIAAEYNHLMDEQPVPAKVRAGAAEAPRGSRSSAASAGAARDNRARAPAERGSAAPRAADGRDGQRGRGTRGDARASAQEERRGDLMEERRGDVKEERRRRRSRSRRGRSEAGLRSVKLEPTEQERSGEARVATEDIRDIASAFVTVCARLSNCRALDANGEALRWRRESCDEDLCESCRIACAPADEGEEGDRRSEGVPTGDLSWPPQRESPPEEGQKTGRGRGGGGSGSKGDGKSGGKGGGRGKGHGRGGDRGKGSSRGADSCGTGGGRGKGQGKGTRRDRPDAEAAKPAARRARLVREPGLADYHRSLNPKKLIEVGFSHLGNRMTMRAGAAAARRVFPCLRRVGMGNNGLSCECQDDVRTRGDTKPNARGRQVSMEEDTVALTSDTASSSKLDSRHGGGGQSGAAWSHAEEGRSPNPPWTSRRQPPRTRRSRRWPLRRGVRRGCRRCGRRARSTRRPVVTATWRSRTGGQFNKLVNHNGFIVGLDPASAYVPDALERYGHHGAESAVADQLEQWLSSLRTRVVTDEAFDGSRIIGAVIRIESLKCSIDGMPLPAYLWGKKQVVPILRFSHALGPMKKGVQLMEVPDNADALLDDAVNAQVFAVKTRCTIGGADRKGIRAAVRQQFEFARRVIHKGLAACLQVEVKPDARQKEACERLLAGFLLEALGELQAEEKVILDLSIPEEPNIFLTLRGIPAPCASRVCRGATG</sequence>
<dbReference type="PROSITE" id="PS00975">
    <property type="entry name" value="NMT_1"/>
    <property type="match status" value="1"/>
</dbReference>
<organism evidence="8 9">
    <name type="scientific">Prorocentrum cordatum</name>
    <dbReference type="NCBI Taxonomy" id="2364126"/>
    <lineage>
        <taxon>Eukaryota</taxon>
        <taxon>Sar</taxon>
        <taxon>Alveolata</taxon>
        <taxon>Dinophyceae</taxon>
        <taxon>Prorocentrales</taxon>
        <taxon>Prorocentraceae</taxon>
        <taxon>Prorocentrum</taxon>
    </lineage>
</organism>
<feature type="compositionally biased region" description="Basic and acidic residues" evidence="6">
    <location>
        <begin position="401"/>
        <end position="425"/>
    </location>
</feature>
<feature type="domain" description="Glycylpeptide N-tetradecanoyltransferase N-terminal" evidence="7">
    <location>
        <begin position="199"/>
        <end position="297"/>
    </location>
</feature>
<feature type="compositionally biased region" description="Basic residues" evidence="6">
    <location>
        <begin position="391"/>
        <end position="400"/>
    </location>
</feature>
<feature type="compositionally biased region" description="Basic and acidic residues" evidence="6">
    <location>
        <begin position="352"/>
        <end position="390"/>
    </location>
</feature>
<dbReference type="InterPro" id="IPR022678">
    <property type="entry name" value="NMT_CS"/>
</dbReference>
<feature type="region of interest" description="Disordered" evidence="6">
    <location>
        <begin position="480"/>
        <end position="594"/>
    </location>
</feature>
<dbReference type="Pfam" id="PF01233">
    <property type="entry name" value="NMT"/>
    <property type="match status" value="2"/>
</dbReference>
<dbReference type="SUPFAM" id="SSF55729">
    <property type="entry name" value="Acyl-CoA N-acyltransferases (Nat)"/>
    <property type="match status" value="2"/>
</dbReference>
<feature type="compositionally biased region" description="Basic and acidic residues" evidence="6">
    <location>
        <begin position="74"/>
        <end position="88"/>
    </location>
</feature>
<feature type="compositionally biased region" description="Basic and acidic residues" evidence="6">
    <location>
        <begin position="653"/>
        <end position="663"/>
    </location>
</feature>
<dbReference type="InterPro" id="IPR016181">
    <property type="entry name" value="Acyl_CoA_acyltransferase"/>
</dbReference>
<dbReference type="InterPro" id="IPR000903">
    <property type="entry name" value="NMT"/>
</dbReference>
<keyword evidence="4" id="KW-0012">Acyltransferase</keyword>